<evidence type="ECO:0000313" key="1">
    <source>
        <dbReference type="EMBL" id="PIS18023.1"/>
    </source>
</evidence>
<name>A0A2H0WZC0_9BACT</name>
<protein>
    <submittedName>
        <fullName evidence="1">Uncharacterized protein</fullName>
    </submittedName>
</protein>
<gene>
    <name evidence="1" type="ORF">COT54_01515</name>
</gene>
<organism evidence="1 2">
    <name type="scientific">Candidatus Collierbacteria bacterium CG09_land_8_20_14_0_10_46_12</name>
    <dbReference type="NCBI Taxonomy" id="1974533"/>
    <lineage>
        <taxon>Bacteria</taxon>
        <taxon>Candidatus Collieribacteriota</taxon>
    </lineage>
</organism>
<proteinExistence type="predicted"/>
<dbReference type="Proteomes" id="UP000229574">
    <property type="component" value="Unassembled WGS sequence"/>
</dbReference>
<feature type="non-terminal residue" evidence="1">
    <location>
        <position position="1"/>
    </location>
</feature>
<accession>A0A2H0WZC0</accession>
<dbReference type="EMBL" id="PEYY01000067">
    <property type="protein sequence ID" value="PIS18023.1"/>
    <property type="molecule type" value="Genomic_DNA"/>
</dbReference>
<comment type="caution">
    <text evidence="1">The sequence shown here is derived from an EMBL/GenBank/DDBJ whole genome shotgun (WGS) entry which is preliminary data.</text>
</comment>
<reference evidence="2" key="1">
    <citation type="submission" date="2017-09" db="EMBL/GenBank/DDBJ databases">
        <title>Depth-based differentiation of microbial function through sediment-hosted aquifers and enrichment of novel symbionts in the deep terrestrial subsurface.</title>
        <authorList>
            <person name="Probst A.J."/>
            <person name="Ladd B."/>
            <person name="Jarett J.K."/>
            <person name="Geller-Mcgrath D.E."/>
            <person name="Sieber C.M.K."/>
            <person name="Emerson J.B."/>
            <person name="Anantharaman K."/>
            <person name="Thomas B.C."/>
            <person name="Malmstrom R."/>
            <person name="Stieglmeier M."/>
            <person name="Klingl A."/>
            <person name="Woyke T."/>
            <person name="Ryan C.M."/>
            <person name="Banfield J.F."/>
        </authorList>
    </citation>
    <scope>NUCLEOTIDE SEQUENCE [LARGE SCALE GENOMIC DNA]</scope>
</reference>
<sequence length="158" mass="16316">QLLSASDRFYAGKGYYPWMTAEDTGNEEINNGGAEGAAAVLTELTASDQQIGADVTGFLDNLSSGGTAEIKASFVTRLVGSTANKLSIYNDGVSGSSTYICFTPKSSSFREEAWKRCSVEGAVSTILPDDFPADACPATDCGTAVAALGATACMICLP</sequence>
<dbReference type="AlphaFoldDB" id="A0A2H0WZC0"/>
<evidence type="ECO:0000313" key="2">
    <source>
        <dbReference type="Proteomes" id="UP000229574"/>
    </source>
</evidence>